<feature type="region of interest" description="Disordered" evidence="1">
    <location>
        <begin position="289"/>
        <end position="381"/>
    </location>
</feature>
<dbReference type="Proteomes" id="UP000799438">
    <property type="component" value="Unassembled WGS sequence"/>
</dbReference>
<dbReference type="PANTHER" id="PTHR38113:SF2">
    <property type="entry name" value="DUF2293 DOMAIN-CONTAINING PROTEIN"/>
    <property type="match status" value="1"/>
</dbReference>
<feature type="compositionally biased region" description="Basic and acidic residues" evidence="1">
    <location>
        <begin position="359"/>
        <end position="372"/>
    </location>
</feature>
<organism evidence="3 4">
    <name type="scientific">Aplosporella prunicola CBS 121167</name>
    <dbReference type="NCBI Taxonomy" id="1176127"/>
    <lineage>
        <taxon>Eukaryota</taxon>
        <taxon>Fungi</taxon>
        <taxon>Dikarya</taxon>
        <taxon>Ascomycota</taxon>
        <taxon>Pezizomycotina</taxon>
        <taxon>Dothideomycetes</taxon>
        <taxon>Dothideomycetes incertae sedis</taxon>
        <taxon>Botryosphaeriales</taxon>
        <taxon>Aplosporellaceae</taxon>
        <taxon>Aplosporella</taxon>
    </lineage>
</organism>
<evidence type="ECO:0000313" key="4">
    <source>
        <dbReference type="Proteomes" id="UP000799438"/>
    </source>
</evidence>
<dbReference type="Pfam" id="PF10056">
    <property type="entry name" value="DUF2293"/>
    <property type="match status" value="1"/>
</dbReference>
<feature type="compositionally biased region" description="Low complexity" evidence="1">
    <location>
        <begin position="339"/>
        <end position="358"/>
    </location>
</feature>
<feature type="compositionally biased region" description="Acidic residues" evidence="1">
    <location>
        <begin position="302"/>
        <end position="319"/>
    </location>
</feature>
<dbReference type="EMBL" id="ML995488">
    <property type="protein sequence ID" value="KAF2140846.1"/>
    <property type="molecule type" value="Genomic_DNA"/>
</dbReference>
<dbReference type="PANTHER" id="PTHR38113">
    <property type="match status" value="1"/>
</dbReference>
<dbReference type="AlphaFoldDB" id="A0A6A6B9Y8"/>
<dbReference type="InterPro" id="IPR018744">
    <property type="entry name" value="DUF2293"/>
</dbReference>
<reference evidence="3" key="1">
    <citation type="journal article" date="2020" name="Stud. Mycol.">
        <title>101 Dothideomycetes genomes: a test case for predicting lifestyles and emergence of pathogens.</title>
        <authorList>
            <person name="Haridas S."/>
            <person name="Albert R."/>
            <person name="Binder M."/>
            <person name="Bloem J."/>
            <person name="Labutti K."/>
            <person name="Salamov A."/>
            <person name="Andreopoulos B."/>
            <person name="Baker S."/>
            <person name="Barry K."/>
            <person name="Bills G."/>
            <person name="Bluhm B."/>
            <person name="Cannon C."/>
            <person name="Castanera R."/>
            <person name="Culley D."/>
            <person name="Daum C."/>
            <person name="Ezra D."/>
            <person name="Gonzalez J."/>
            <person name="Henrissat B."/>
            <person name="Kuo A."/>
            <person name="Liang C."/>
            <person name="Lipzen A."/>
            <person name="Lutzoni F."/>
            <person name="Magnuson J."/>
            <person name="Mondo S."/>
            <person name="Nolan M."/>
            <person name="Ohm R."/>
            <person name="Pangilinan J."/>
            <person name="Park H.-J."/>
            <person name="Ramirez L."/>
            <person name="Alfaro M."/>
            <person name="Sun H."/>
            <person name="Tritt A."/>
            <person name="Yoshinaga Y."/>
            <person name="Zwiers L.-H."/>
            <person name="Turgeon B."/>
            <person name="Goodwin S."/>
            <person name="Spatafora J."/>
            <person name="Crous P."/>
            <person name="Grigoriev I."/>
        </authorList>
    </citation>
    <scope>NUCLEOTIDE SEQUENCE</scope>
    <source>
        <strain evidence="3">CBS 121167</strain>
    </source>
</reference>
<feature type="domain" description="DUF2293" evidence="2">
    <location>
        <begin position="93"/>
        <end position="176"/>
    </location>
</feature>
<dbReference type="OrthoDB" id="5381833at2759"/>
<evidence type="ECO:0000259" key="2">
    <source>
        <dbReference type="Pfam" id="PF10056"/>
    </source>
</evidence>
<gene>
    <name evidence="3" type="ORF">K452DRAFT_41708</name>
</gene>
<protein>
    <recommendedName>
        <fullName evidence="2">DUF2293 domain-containing protein</fullName>
    </recommendedName>
</protein>
<feature type="region of interest" description="Disordered" evidence="1">
    <location>
        <begin position="191"/>
        <end position="272"/>
    </location>
</feature>
<keyword evidence="4" id="KW-1185">Reference proteome</keyword>
<dbReference type="RefSeq" id="XP_033396559.1">
    <property type="nucleotide sequence ID" value="XM_033546634.1"/>
</dbReference>
<sequence>MERTVPRHAPLPRGYDFVPKGDLYITKNCKTLTLNSGADVYIVHDAKNRRLGIRVPSVIYKEVQAASAETAAARRAATRTRDEKTLSDAQKVLTRLFPRLPPALGAKILAHAFEKHSGRVGRTGTRTPEEKITLAVRAHARHAETPYDELLARGMRREDARARVLETVERTVRRWQGLPVEASPRRLSFRVAEREARGRSATKSAAGKPATGKAGVRKNVKVKRSPKKTVKHKIASKTGRKSWTKTKESTETTPEDTAGMGSSKAAFPTSTTPSARLRAALRRTASVISLSSGSWSNAEASEVSEDASVSEDNGEDDGVFEISDASETPEVPENDTTSDNDGFIGIDDIDSIADSADGAPKDKLADSSKGEEQEVEVIDMSQPDGTVYSLGWLTIRSGQKLGRGWRQRLRT</sequence>
<proteinExistence type="predicted"/>
<feature type="compositionally biased region" description="Basic residues" evidence="1">
    <location>
        <begin position="215"/>
        <end position="244"/>
    </location>
</feature>
<evidence type="ECO:0000256" key="1">
    <source>
        <dbReference type="SAM" id="MobiDB-lite"/>
    </source>
</evidence>
<evidence type="ECO:0000313" key="3">
    <source>
        <dbReference type="EMBL" id="KAF2140846.1"/>
    </source>
</evidence>
<name>A0A6A6B9Y8_9PEZI</name>
<accession>A0A6A6B9Y8</accession>
<dbReference type="GeneID" id="54304140"/>